<dbReference type="Gene3D" id="3.40.50.300">
    <property type="entry name" value="P-loop containing nucleotide triphosphate hydrolases"/>
    <property type="match status" value="1"/>
</dbReference>
<dbReference type="GO" id="GO:0043752">
    <property type="term" value="F:adenosylcobinamide kinase activity"/>
    <property type="evidence" value="ECO:0007669"/>
    <property type="project" value="UniProtKB-EC"/>
</dbReference>
<keyword evidence="18" id="KW-1185">Reference proteome</keyword>
<keyword evidence="9 14" id="KW-0808">Transferase</keyword>
<evidence type="ECO:0000256" key="2">
    <source>
        <dbReference type="ARBA" id="ARBA00000711"/>
    </source>
</evidence>
<feature type="active site" description="GMP-histidine intermediate" evidence="15">
    <location>
        <position position="51"/>
    </location>
</feature>
<evidence type="ECO:0000256" key="13">
    <source>
        <dbReference type="ARBA" id="ARBA00023134"/>
    </source>
</evidence>
<keyword evidence="11 14" id="KW-0418">Kinase</keyword>
<evidence type="ECO:0000256" key="10">
    <source>
        <dbReference type="ARBA" id="ARBA00022741"/>
    </source>
</evidence>
<evidence type="ECO:0000256" key="14">
    <source>
        <dbReference type="PIRNR" id="PIRNR006135"/>
    </source>
</evidence>
<evidence type="ECO:0000256" key="5">
    <source>
        <dbReference type="ARBA" id="ARBA00004692"/>
    </source>
</evidence>
<evidence type="ECO:0000256" key="6">
    <source>
        <dbReference type="ARBA" id="ARBA00005159"/>
    </source>
</evidence>
<dbReference type="RefSeq" id="WP_058289550.1">
    <property type="nucleotide sequence ID" value="NZ_CYSD01000020.1"/>
</dbReference>
<dbReference type="GO" id="GO:0008820">
    <property type="term" value="F:cobinamide phosphate guanylyltransferase activity"/>
    <property type="evidence" value="ECO:0007669"/>
    <property type="project" value="UniProtKB-UniRule"/>
</dbReference>
<dbReference type="EMBL" id="CYSD01000020">
    <property type="protein sequence ID" value="CUH77613.1"/>
    <property type="molecule type" value="Genomic_DNA"/>
</dbReference>
<proteinExistence type="inferred from homology"/>
<evidence type="ECO:0000256" key="1">
    <source>
        <dbReference type="ARBA" id="ARBA00000312"/>
    </source>
</evidence>
<comment type="pathway">
    <text evidence="6 14">Cofactor biosynthesis; adenosylcobalamin biosynthesis; adenosylcobalamin from cob(II)yrinate a,c-diamide: step 5/7.</text>
</comment>
<keyword evidence="10 14" id="KW-0547">Nucleotide-binding</keyword>
<evidence type="ECO:0000256" key="11">
    <source>
        <dbReference type="ARBA" id="ARBA00022777"/>
    </source>
</evidence>
<dbReference type="CDD" id="cd00544">
    <property type="entry name" value="CobU"/>
    <property type="match status" value="1"/>
</dbReference>
<dbReference type="PIRSF" id="PIRSF006135">
    <property type="entry name" value="CobU"/>
    <property type="match status" value="1"/>
</dbReference>
<name>A0A0P1G7Q5_9RHOB</name>
<comment type="catalytic activity">
    <reaction evidence="1 14">
        <text>adenosylcob(III)inamide + ATP = adenosylcob(III)inamide phosphate + ADP + H(+)</text>
        <dbReference type="Rhea" id="RHEA:15769"/>
        <dbReference type="ChEBI" id="CHEBI:2480"/>
        <dbReference type="ChEBI" id="CHEBI:15378"/>
        <dbReference type="ChEBI" id="CHEBI:30616"/>
        <dbReference type="ChEBI" id="CHEBI:58502"/>
        <dbReference type="ChEBI" id="CHEBI:456216"/>
        <dbReference type="EC" id="2.7.1.156"/>
    </reaction>
</comment>
<dbReference type="GO" id="GO:0005524">
    <property type="term" value="F:ATP binding"/>
    <property type="evidence" value="ECO:0007669"/>
    <property type="project" value="UniProtKB-UniRule"/>
</dbReference>
<evidence type="ECO:0000256" key="3">
    <source>
        <dbReference type="ARBA" id="ARBA00001522"/>
    </source>
</evidence>
<sequence length="172" mass="18332">MEPKITLVLGGAASGKSAFAENLVFQSGKPRHYWATSQVFDAEMAEKVRLHLAQRGADWTTVEEPQDAAAALVGIDAGDILLMDCATMWLTNHLLAENDLTAATDQLMAAFAACSAEIIVVSNETGMGIVPENALARRFREAQGRLNITLAARADRVVQVVAGLPNVLKGSL</sequence>
<dbReference type="Proteomes" id="UP000052022">
    <property type="component" value="Unassembled WGS sequence"/>
</dbReference>
<dbReference type="PANTHER" id="PTHR34848">
    <property type="match status" value="1"/>
</dbReference>
<dbReference type="NCBIfam" id="NF004469">
    <property type="entry name" value="PRK05800.1"/>
    <property type="match status" value="1"/>
</dbReference>
<dbReference type="OrthoDB" id="9788370at2"/>
<comment type="function">
    <text evidence="4 14">Catalyzes ATP-dependent phosphorylation of adenosylcobinamide and addition of GMP to adenosylcobinamide phosphate.</text>
</comment>
<accession>A0A0P1G7Q5</accession>
<dbReference type="UniPathway" id="UPA00148">
    <property type="reaction ID" value="UER00236"/>
</dbReference>
<protein>
    <recommendedName>
        <fullName evidence="14">Bifunctional adenosylcobalamin biosynthesis protein</fullName>
        <ecNumber evidence="14">2.7.1.156</ecNumber>
        <ecNumber evidence="14">2.7.7.62</ecNumber>
    </recommendedName>
</protein>
<dbReference type="STRING" id="928856.SAMN04488049_111123"/>
<evidence type="ECO:0000256" key="8">
    <source>
        <dbReference type="ARBA" id="ARBA00022573"/>
    </source>
</evidence>
<evidence type="ECO:0000256" key="9">
    <source>
        <dbReference type="ARBA" id="ARBA00022679"/>
    </source>
</evidence>
<dbReference type="GO" id="GO:0005525">
    <property type="term" value="F:GTP binding"/>
    <property type="evidence" value="ECO:0007669"/>
    <property type="project" value="UniProtKB-UniRule"/>
</dbReference>
<evidence type="ECO:0000313" key="17">
    <source>
        <dbReference type="EMBL" id="CUH77613.1"/>
    </source>
</evidence>
<evidence type="ECO:0000256" key="4">
    <source>
        <dbReference type="ARBA" id="ARBA00003889"/>
    </source>
</evidence>
<feature type="binding site" evidence="16">
    <location>
        <position position="84"/>
    </location>
    <ligand>
        <name>GTP</name>
        <dbReference type="ChEBI" id="CHEBI:37565"/>
    </ligand>
</feature>
<dbReference type="EC" id="2.7.7.62" evidence="14"/>
<feature type="binding site" evidence="16">
    <location>
        <position position="63"/>
    </location>
    <ligand>
        <name>GTP</name>
        <dbReference type="ChEBI" id="CHEBI:37565"/>
    </ligand>
</feature>
<dbReference type="Pfam" id="PF02283">
    <property type="entry name" value="CobU"/>
    <property type="match status" value="1"/>
</dbReference>
<comment type="catalytic activity">
    <reaction evidence="3">
        <text>adenosylcob(III)inamide + GTP = adenosylcob(III)inamide phosphate + GDP + H(+)</text>
        <dbReference type="Rhea" id="RHEA:15765"/>
        <dbReference type="ChEBI" id="CHEBI:2480"/>
        <dbReference type="ChEBI" id="CHEBI:15378"/>
        <dbReference type="ChEBI" id="CHEBI:37565"/>
        <dbReference type="ChEBI" id="CHEBI:58189"/>
        <dbReference type="ChEBI" id="CHEBI:58502"/>
        <dbReference type="EC" id="2.7.1.156"/>
    </reaction>
</comment>
<comment type="pathway">
    <text evidence="5 14">Cofactor biosynthesis; adenosylcobalamin biosynthesis; adenosylcobalamin from cob(II)yrinate a,c-diamide: step 6/7.</text>
</comment>
<dbReference type="SUPFAM" id="SSF52540">
    <property type="entry name" value="P-loop containing nucleoside triphosphate hydrolases"/>
    <property type="match status" value="1"/>
</dbReference>
<dbReference type="EC" id="2.7.1.156" evidence="14"/>
<feature type="binding site" evidence="16">
    <location>
        <begin position="10"/>
        <end position="17"/>
    </location>
    <ligand>
        <name>GTP</name>
        <dbReference type="ChEBI" id="CHEBI:37565"/>
    </ligand>
</feature>
<dbReference type="InterPro" id="IPR027417">
    <property type="entry name" value="P-loop_NTPase"/>
</dbReference>
<organism evidence="17 18">
    <name type="scientific">Tritonibacter multivorans</name>
    <dbReference type="NCBI Taxonomy" id="928856"/>
    <lineage>
        <taxon>Bacteria</taxon>
        <taxon>Pseudomonadati</taxon>
        <taxon>Pseudomonadota</taxon>
        <taxon>Alphaproteobacteria</taxon>
        <taxon>Rhodobacterales</taxon>
        <taxon>Paracoccaceae</taxon>
        <taxon>Tritonibacter</taxon>
    </lineage>
</organism>
<comment type="similarity">
    <text evidence="7 14">Belongs to the CobU/CobP family.</text>
</comment>
<feature type="binding site" evidence="16">
    <location>
        <begin position="35"/>
        <end position="37"/>
    </location>
    <ligand>
        <name>GTP</name>
        <dbReference type="ChEBI" id="CHEBI:37565"/>
    </ligand>
</feature>
<keyword evidence="12 14" id="KW-0067">ATP-binding</keyword>
<evidence type="ECO:0000313" key="18">
    <source>
        <dbReference type="Proteomes" id="UP000052022"/>
    </source>
</evidence>
<dbReference type="GO" id="GO:0009236">
    <property type="term" value="P:cobalamin biosynthetic process"/>
    <property type="evidence" value="ECO:0007669"/>
    <property type="project" value="UniProtKB-UniRule"/>
</dbReference>
<evidence type="ECO:0000256" key="12">
    <source>
        <dbReference type="ARBA" id="ARBA00022840"/>
    </source>
</evidence>
<dbReference type="PANTHER" id="PTHR34848:SF1">
    <property type="entry name" value="BIFUNCTIONAL ADENOSYLCOBALAMIN BIOSYNTHESIS PROTEIN COBU"/>
    <property type="match status" value="1"/>
</dbReference>
<dbReference type="AlphaFoldDB" id="A0A0P1G7Q5"/>
<comment type="catalytic activity">
    <reaction evidence="2 14">
        <text>adenosylcob(III)inamide phosphate + GTP + H(+) = adenosylcob(III)inamide-GDP + diphosphate</text>
        <dbReference type="Rhea" id="RHEA:22712"/>
        <dbReference type="ChEBI" id="CHEBI:15378"/>
        <dbReference type="ChEBI" id="CHEBI:33019"/>
        <dbReference type="ChEBI" id="CHEBI:37565"/>
        <dbReference type="ChEBI" id="CHEBI:58502"/>
        <dbReference type="ChEBI" id="CHEBI:60487"/>
        <dbReference type="EC" id="2.7.7.62"/>
    </reaction>
</comment>
<keyword evidence="8 14" id="KW-0169">Cobalamin biosynthesis</keyword>
<evidence type="ECO:0000256" key="7">
    <source>
        <dbReference type="ARBA" id="ARBA00007490"/>
    </source>
</evidence>
<reference evidence="17 18" key="1">
    <citation type="submission" date="2015-09" db="EMBL/GenBank/DDBJ databases">
        <authorList>
            <consortium name="Swine Surveillance"/>
        </authorList>
    </citation>
    <scope>NUCLEOTIDE SEQUENCE [LARGE SCALE GENOMIC DNA]</scope>
    <source>
        <strain evidence="17 18">CECT 7557</strain>
    </source>
</reference>
<evidence type="ECO:0000256" key="15">
    <source>
        <dbReference type="PIRSR" id="PIRSR006135-1"/>
    </source>
</evidence>
<dbReference type="InterPro" id="IPR003203">
    <property type="entry name" value="CobU/CobP"/>
</dbReference>
<evidence type="ECO:0000256" key="16">
    <source>
        <dbReference type="PIRSR" id="PIRSR006135-2"/>
    </source>
</evidence>
<gene>
    <name evidence="17" type="primary">cobP</name>
    <name evidence="17" type="ORF">TRM7557_01462</name>
</gene>
<keyword evidence="13 14" id="KW-0342">GTP-binding</keyword>